<proteinExistence type="predicted"/>
<comment type="caution">
    <text evidence="2">The sequence shown here is derived from an EMBL/GenBank/DDBJ whole genome shotgun (WGS) entry which is preliminary data.</text>
</comment>
<evidence type="ECO:0000313" key="3">
    <source>
        <dbReference type="Proteomes" id="UP000325081"/>
    </source>
</evidence>
<name>A0A5A7P7C9_STRAF</name>
<feature type="region of interest" description="Disordered" evidence="1">
    <location>
        <begin position="110"/>
        <end position="175"/>
    </location>
</feature>
<reference evidence="3" key="1">
    <citation type="journal article" date="2019" name="Curr. Biol.">
        <title>Genome Sequence of Striga asiatica Provides Insight into the Evolution of Plant Parasitism.</title>
        <authorList>
            <person name="Yoshida S."/>
            <person name="Kim S."/>
            <person name="Wafula E.K."/>
            <person name="Tanskanen J."/>
            <person name="Kim Y.M."/>
            <person name="Honaas L."/>
            <person name="Yang Z."/>
            <person name="Spallek T."/>
            <person name="Conn C.E."/>
            <person name="Ichihashi Y."/>
            <person name="Cheong K."/>
            <person name="Cui S."/>
            <person name="Der J.P."/>
            <person name="Gundlach H."/>
            <person name="Jiao Y."/>
            <person name="Hori C."/>
            <person name="Ishida J.K."/>
            <person name="Kasahara H."/>
            <person name="Kiba T."/>
            <person name="Kim M.S."/>
            <person name="Koo N."/>
            <person name="Laohavisit A."/>
            <person name="Lee Y.H."/>
            <person name="Lumba S."/>
            <person name="McCourt P."/>
            <person name="Mortimer J.C."/>
            <person name="Mutuku J.M."/>
            <person name="Nomura T."/>
            <person name="Sasaki-Sekimoto Y."/>
            <person name="Seto Y."/>
            <person name="Wang Y."/>
            <person name="Wakatake T."/>
            <person name="Sakakibara H."/>
            <person name="Demura T."/>
            <person name="Yamaguchi S."/>
            <person name="Yoneyama K."/>
            <person name="Manabe R.I."/>
            <person name="Nelson D.C."/>
            <person name="Schulman A.H."/>
            <person name="Timko M.P."/>
            <person name="dePamphilis C.W."/>
            <person name="Choi D."/>
            <person name="Shirasu K."/>
        </authorList>
    </citation>
    <scope>NUCLEOTIDE SEQUENCE [LARGE SCALE GENOMIC DNA]</scope>
    <source>
        <strain evidence="3">cv. UVA1</strain>
    </source>
</reference>
<evidence type="ECO:0000256" key="1">
    <source>
        <dbReference type="SAM" id="MobiDB-lite"/>
    </source>
</evidence>
<dbReference type="Proteomes" id="UP000325081">
    <property type="component" value="Unassembled WGS sequence"/>
</dbReference>
<feature type="compositionally biased region" description="Polar residues" evidence="1">
    <location>
        <begin position="127"/>
        <end position="137"/>
    </location>
</feature>
<accession>A0A5A7P7C9</accession>
<evidence type="ECO:0000313" key="2">
    <source>
        <dbReference type="EMBL" id="GER28436.1"/>
    </source>
</evidence>
<sequence length="220" mass="24432">MSRVATYQSMSRHDVATYLLLKLTGSFLLCRNTLFLSQYPITLATDDPNPQFRPFRPAPPAATNSDHRRFHLNLDLAQLSLSLSRRGLENPSSIPVNSDLRLASSDVLYTRPPAHQRPSPPAESRFPATTCSLSTARDSSRPATAVNCSPPASANTPPFTCSPASTSSDQQRPPSTSFDIHCQRFFYIIIFTARHHFRGNKSINARASRYPKSTLISRLN</sequence>
<dbReference type="EMBL" id="BKCP01002558">
    <property type="protein sequence ID" value="GER28436.1"/>
    <property type="molecule type" value="Genomic_DNA"/>
</dbReference>
<protein>
    <submittedName>
        <fullName evidence="2">Pentatricopeptide repeat (PPR) superfamily protein</fullName>
    </submittedName>
</protein>
<keyword evidence="3" id="KW-1185">Reference proteome</keyword>
<organism evidence="2 3">
    <name type="scientific">Striga asiatica</name>
    <name type="common">Asiatic witchweed</name>
    <name type="synonym">Buchnera asiatica</name>
    <dbReference type="NCBI Taxonomy" id="4170"/>
    <lineage>
        <taxon>Eukaryota</taxon>
        <taxon>Viridiplantae</taxon>
        <taxon>Streptophyta</taxon>
        <taxon>Embryophyta</taxon>
        <taxon>Tracheophyta</taxon>
        <taxon>Spermatophyta</taxon>
        <taxon>Magnoliopsida</taxon>
        <taxon>eudicotyledons</taxon>
        <taxon>Gunneridae</taxon>
        <taxon>Pentapetalae</taxon>
        <taxon>asterids</taxon>
        <taxon>lamiids</taxon>
        <taxon>Lamiales</taxon>
        <taxon>Orobanchaceae</taxon>
        <taxon>Buchnereae</taxon>
        <taxon>Striga</taxon>
    </lineage>
</organism>
<feature type="compositionally biased region" description="Polar residues" evidence="1">
    <location>
        <begin position="146"/>
        <end position="175"/>
    </location>
</feature>
<dbReference type="AlphaFoldDB" id="A0A5A7P7C9"/>
<gene>
    <name evidence="2" type="ORF">STAS_04229</name>
</gene>